<accession>A0A5C2S6Z9</accession>
<keyword evidence="3" id="KW-1185">Reference proteome</keyword>
<reference evidence="2" key="1">
    <citation type="journal article" date="2018" name="Genome Biol. Evol.">
        <title>Genomics and development of Lentinus tigrinus, a white-rot wood-decaying mushroom with dimorphic fruiting bodies.</title>
        <authorList>
            <person name="Wu B."/>
            <person name="Xu Z."/>
            <person name="Knudson A."/>
            <person name="Carlson A."/>
            <person name="Chen N."/>
            <person name="Kovaka S."/>
            <person name="LaButti K."/>
            <person name="Lipzen A."/>
            <person name="Pennachio C."/>
            <person name="Riley R."/>
            <person name="Schakwitz W."/>
            <person name="Umezawa K."/>
            <person name="Ohm R.A."/>
            <person name="Grigoriev I.V."/>
            <person name="Nagy L.G."/>
            <person name="Gibbons J."/>
            <person name="Hibbett D."/>
        </authorList>
    </citation>
    <scope>NUCLEOTIDE SEQUENCE [LARGE SCALE GENOMIC DNA]</scope>
    <source>
        <strain evidence="2">ALCF2SS1-6</strain>
    </source>
</reference>
<dbReference type="InterPro" id="IPR011333">
    <property type="entry name" value="SKP1/BTB/POZ_sf"/>
</dbReference>
<sequence length="401" mass="44931">AAAPFDRNDADFMLRSSDNVEFRVHRLILSMASFVFESMFSMPKPPTLPSDPPGIPEISIPEDSETLDLFLRICYPLIDPEVQTLLLLRKVLTAGIKYDAPMVIHAMKRELRQPRFMDTQPLRAFAIACLCDLEEEAKIAAEISVVEGVVISKASSSPEVDEISAGAYYRLLRLNRTRAVKASLKRPKKSRSKEYCVNFTGILPLCRTSVCKASTLTPLPVVTPSLSSPFTSLNHDGADIVLHTKDSVDFFVHRVIVTFASPTFLSSLSKERTSEESENQRPVYLLAEDSHTTDILLRMCYPVDHPDIPSSDHYLDVACAAHRYGFCKVEQTLLRSWSEHATNAPLRFYFAAVQCGWEAEARACARQLVTTLSPKDLDDAYVPEMESVSSVPYRRLLSYAE</sequence>
<dbReference type="SUPFAM" id="SSF54695">
    <property type="entry name" value="POZ domain"/>
    <property type="match status" value="2"/>
</dbReference>
<gene>
    <name evidence="2" type="ORF">L227DRAFT_467833</name>
</gene>
<feature type="non-terminal residue" evidence="2">
    <location>
        <position position="401"/>
    </location>
</feature>
<proteinExistence type="predicted"/>
<dbReference type="Proteomes" id="UP000313359">
    <property type="component" value="Unassembled WGS sequence"/>
</dbReference>
<evidence type="ECO:0000313" key="3">
    <source>
        <dbReference type="Proteomes" id="UP000313359"/>
    </source>
</evidence>
<evidence type="ECO:0000259" key="1">
    <source>
        <dbReference type="PROSITE" id="PS50097"/>
    </source>
</evidence>
<protein>
    <recommendedName>
        <fullName evidence="1">BTB domain-containing protein</fullName>
    </recommendedName>
</protein>
<organism evidence="2 3">
    <name type="scientific">Lentinus tigrinus ALCF2SS1-6</name>
    <dbReference type="NCBI Taxonomy" id="1328759"/>
    <lineage>
        <taxon>Eukaryota</taxon>
        <taxon>Fungi</taxon>
        <taxon>Dikarya</taxon>
        <taxon>Basidiomycota</taxon>
        <taxon>Agaricomycotina</taxon>
        <taxon>Agaricomycetes</taxon>
        <taxon>Polyporales</taxon>
        <taxon>Polyporaceae</taxon>
        <taxon>Lentinus</taxon>
    </lineage>
</organism>
<dbReference type="InterPro" id="IPR000210">
    <property type="entry name" value="BTB/POZ_dom"/>
</dbReference>
<dbReference type="SMART" id="SM00225">
    <property type="entry name" value="BTB"/>
    <property type="match status" value="2"/>
</dbReference>
<feature type="non-terminal residue" evidence="2">
    <location>
        <position position="1"/>
    </location>
</feature>
<dbReference type="Pfam" id="PF00651">
    <property type="entry name" value="BTB"/>
    <property type="match status" value="2"/>
</dbReference>
<evidence type="ECO:0000313" key="2">
    <source>
        <dbReference type="EMBL" id="RPD58987.1"/>
    </source>
</evidence>
<dbReference type="OrthoDB" id="3357985at2759"/>
<name>A0A5C2S6Z9_9APHY</name>
<dbReference type="AlphaFoldDB" id="A0A5C2S6Z9"/>
<dbReference type="EMBL" id="ML122272">
    <property type="protein sequence ID" value="RPD58987.1"/>
    <property type="molecule type" value="Genomic_DNA"/>
</dbReference>
<dbReference type="STRING" id="1328759.A0A5C2S6Z9"/>
<feature type="domain" description="BTB" evidence="1">
    <location>
        <begin position="10"/>
        <end position="75"/>
    </location>
</feature>
<feature type="domain" description="BTB" evidence="1">
    <location>
        <begin position="238"/>
        <end position="301"/>
    </location>
</feature>
<dbReference type="CDD" id="cd18186">
    <property type="entry name" value="BTB_POZ_ZBTB_KLHL-like"/>
    <property type="match status" value="1"/>
</dbReference>
<dbReference type="Gene3D" id="3.30.710.10">
    <property type="entry name" value="Potassium Channel Kv1.1, Chain A"/>
    <property type="match status" value="2"/>
</dbReference>
<dbReference type="PROSITE" id="PS50097">
    <property type="entry name" value="BTB"/>
    <property type="match status" value="2"/>
</dbReference>